<feature type="domain" description="IPT/TIG" evidence="4">
    <location>
        <begin position="2881"/>
        <end position="2968"/>
    </location>
</feature>
<feature type="domain" description="IPT/TIG" evidence="4">
    <location>
        <begin position="3857"/>
        <end position="3944"/>
    </location>
</feature>
<proteinExistence type="predicted"/>
<feature type="domain" description="IPT/TIG" evidence="4">
    <location>
        <begin position="4207"/>
        <end position="4291"/>
    </location>
</feature>
<accession>A0A024U2V1</accession>
<evidence type="ECO:0000256" key="3">
    <source>
        <dbReference type="SAM" id="Phobius"/>
    </source>
</evidence>
<dbReference type="InterPro" id="IPR002909">
    <property type="entry name" value="IPT_dom"/>
</dbReference>
<evidence type="ECO:0000256" key="1">
    <source>
        <dbReference type="ARBA" id="ARBA00022729"/>
    </source>
</evidence>
<dbReference type="CDD" id="cd00185">
    <property type="entry name" value="TNFRSF"/>
    <property type="match status" value="1"/>
</dbReference>
<dbReference type="PANTHER" id="PTHR46769">
    <property type="entry name" value="POLYCYSTIC KIDNEY AND HEPATIC DISEASE 1 (AUTOSOMAL RECESSIVE)-LIKE 1"/>
    <property type="match status" value="1"/>
</dbReference>
<feature type="domain" description="IPT/TIG" evidence="4">
    <location>
        <begin position="3500"/>
        <end position="3583"/>
    </location>
</feature>
<feature type="transmembrane region" description="Helical" evidence="3">
    <location>
        <begin position="6951"/>
        <end position="6971"/>
    </location>
</feature>
<feature type="domain" description="IPT/TIG" evidence="4">
    <location>
        <begin position="4032"/>
        <end position="4114"/>
    </location>
</feature>
<feature type="transmembrane region" description="Helical" evidence="3">
    <location>
        <begin position="6649"/>
        <end position="6676"/>
    </location>
</feature>
<dbReference type="SMART" id="SM01411">
    <property type="entry name" value="Ephrin_rec_like"/>
    <property type="match status" value="7"/>
</dbReference>
<dbReference type="RefSeq" id="XP_008870714.1">
    <property type="nucleotide sequence ID" value="XM_008872492.1"/>
</dbReference>
<feature type="domain" description="IPT/TIG" evidence="4">
    <location>
        <begin position="4643"/>
        <end position="4729"/>
    </location>
</feature>
<feature type="domain" description="IPT/TIG" evidence="4">
    <location>
        <begin position="2618"/>
        <end position="2704"/>
    </location>
</feature>
<keyword evidence="3" id="KW-0472">Membrane</keyword>
<feature type="domain" description="IPT/TIG" evidence="4">
    <location>
        <begin position="5088"/>
        <end position="5167"/>
    </location>
</feature>
<feature type="domain" description="IPT/TIG" evidence="4">
    <location>
        <begin position="4116"/>
        <end position="4205"/>
    </location>
</feature>
<dbReference type="InterPro" id="IPR013783">
    <property type="entry name" value="Ig-like_fold"/>
</dbReference>
<sequence length="7478" mass="812678">MANLDVAESNLQCHFGIAGPVAATVINATTTTCRVPTLWLPSDLHVTVSLGFASVEPLASLPFTFFASRAIKSITPGNGFGGDTVLVALDRPLPMEFQSVRCVFGDLSSPGQVAQENTSTVSCVVPMTDSPASVHVALLVDNQLASTTLRYFTYKDPPTLLGLEPVRGDVNTTVVIRTNGPVLPNLLCQFGSSITQATTHLDAFEVECAVPPSTQSGIVQVQLLYERRPYATNSLTFEYVQTGMVTHAFPVVGLVQASTTIQFEGTGFSTALSCQFHSDVSNLTLAVRALVLSESIAQCDAPPLPPGWNSPAVEVSVLEWQTVLWTMPFRYVDETSLHMERHDRVQVLGYGSPFVAQAKWDSLHTDGNNPVVACSFDFATQRAVFVAPAINNDTLSCTVPTGTIGVGVVRLLWHEYTLLSSDIEVVPPSRVASFTPMVGTFQGGTCIQIRGDSFHTALLLQCRFGGTTTVEGQYVNATLVECTTPPRSQPSTSSTLEVLVGNQILSLPHNFTYLDPPQLVGITEVTSSSVSVQVESKWQDREPPSVYCRMENATTFGEWTNQSTVVRCRHDGGQVITLSWNLQEWSSGLPVQPTSSLRSVSPAVLFSAQAAQFIRIHGHGLRAASHCSFGTKRQIVLNATDDLVFCVVDGVESGEIVPISVSVNRGQTFLASSLTVTVQPSPIVTAVVPAFGSTTGGALVELHGSNFYPGEVAWCQFGSIASPGFIRNSTVATCTTPVLPGNETQVPLTLWTSANDLFTNISTNAIVYGLVESPNLDSVMPRLLWTLRPQQQFLRGSNFKDTKWLSCQYSNDSGVVATIPALWRSPNEVACLPPTLSTPGYLDVQVANNAVHFESNMLRIPVARLPSFRAISPCAGPPNTKITIEWTLGDVVNLTHVSCILQQLNGTPVALVTVEAIEFNLTVVTCTLPKRPATSTWSISLAINNQLTVPTGAAFTYTPMPILHRVLPSSGVRSGGTRLYLYGRDFASSAPCVFRTKTWEVAVPSNFANSTFAECITPPMASDGLVDLTFGDSSPLSFQVESDPQVTAFSPALGQRRGGTNIVFQGARFPDAATWSCHFGNATVPATWLSSFNVSCRSPPQQGNTTTVPVSLTGIQNWSAWFVYQDPPMIAFADRHDDDGDVLVHASTPIPKDLNLTCHADSRVVRGRRGSDGTTVICPLSVHVVQIGLSFNGLDVSNRVLVRDIPLELVDITPRMGTVGGGAIYLVSSAFNASRSYSCSVNRTVNVTLDVINTTHGHCVLPALSPGVPTTAVSIMFYETSQDAFQRSNMLMYWLVEPPQVTSVHPVVGFASTITVVKLYGVHFIDSTEYRCRIGNMTSSVTWISPTQLNCDLTDRLDPGVYDVGLRYGFDGSSFLVPQLLQVSILPDPIVVSITPTHGSDFTNVTVMGSAFPPQAMCAFGHQLVRPSFGNATAMICTVPQLVTIPSVVVIAVAMESHTSRASALFSAEPPSTIQAVTPSTILTTWTALLQLTGSFTNSTREIECQFEITAGTTPIITAGTIVNATTAFCPSPRVPPSMDVGLSITSNGQALSNRVALSIVSPATLASLQPTNLVVGSNSSEVTVLGYNLPTECQCDFRLSGQAIAQTRPRWISPFKLICPVPAALSPNTYTVTLILDKHQIARNVLKMEWMAQPVVSLVHPTETTTLRDTLVHVMGAGFSPKARHACSFGRDSVPAVFYNSTLLVCLAPASAQPKVVHITVTVNDDVVVARQPFTYSGLPQVIDVFPTIVHVTTTCARVAVRGVDLLPVEHCHWVNDASQAIVTAAQYVNRSLALCHLDKMLAFGTYDLFVAWNDQVLSRVGTVQIVPELHLESMFPSSGVTWQTQVVLFGSPFSPRETLWCNYDKIHVQAEFVNATAVRCHLEMTPAHIQSRHVVGISLTNNHIDYSNSLAFQFAPEFYVRTAIPGSATLYGDVEVYLVGYFPVQTGVFICRFGTQPMPAMVVNSSHVVCLSPPSLHVDAVSLALLWNDIVVDNVLTFEFVEPLRVQGVRPAIVPMNASTLVHIHVDLNRLRADDAFVCDVYGLAQVVNTTTILCPFLPSSLGLHTIQIWDNQRSPVGQIQVSVHNPLQVIDVQPRQVFESGGAVLTIRLAAHMAGEVESLQCRFGATRTVPAAYVTPRQFTCVAPPSKPGLLDVSFSYNEFATPATSSWDLLYIPRVTLHHLTPRTGATVMFTEVMIRGTNFRHDGHWQCLFGTSAVPALVLNGSALVCTAPISALDELVNVYVSCNGQEKSVNSMPFQYVSLPIKATMAIERLDPTNASVVVYGVGQYSRLGTYTCAVHTPKFNLTTMVPGTLVRNSSGLACVVPSNSITPNMVVDVWFEASKVLESITWSDTSGPTILSSTYSIQEPHIRLFGAGLNANLTCDFGHLSFPVEYVSPHMVQCPLPTAQTPTTILHVRVASSNAVLRTYTVTRGMLPVVHTVVPNFTGSFLLTNADTTLQVTGNRFRPLTASFCVVNATFRYPVRFVSSVVVTCTIPSSALSPGNASIAIEYDDRALYSAVLHVTTGPALNSITPLVAAYGSRIDVRGAWFLPSLWIRYDQRLVYPCNVTSASVATCPAPTLGTESAIFSVELSTNEGRQFVLYPRIELSVVRAVATIARVSPLVGFESNPTRLTVQGEHFDALLTTNSTLQCVFGDMVSEAHVVSPTEIHCLAPCQALGNVTFSLAPATMFRRTVPFTFRCLATPVLASVRPAIGGGGTLVAITASYIPYSTTLECKFDLVNVAAMYINSTTIVCRAPHHAAGRARLGVFLDPDNDLQPAWNATFDFRATPIVTATSPEYLVDNMDASMAIYGLNFDTTTTCVFAAANRTLYRVNATVESSTKVRCAVVGQKWPSRITLHVVALESIPSNTVDIKVLPGMRTDQWSMEPTSGAIQGGYNLRVMGANFPRINIACVLGTVQAPGRWVSSHEVTCKVPPATAVSVAQLSLQFGDFTVTTPLQFVYTAAAVVQSVAPSTGIANFPTLVNVTGLNFEYSHNVQCRFDRDVSAAIHLSHTLLLCQTPRRSSGTAQFQVVSRRNVLWTSAFDFVPVPSVHRSPSPLFGWAGLKLYLAGYNMMAVTHCRFGPTDNLSLALEKTSTSVACTVPRNVDAASNTTVSIMIAGYAPIPITPVPFTYVRPMAITSVQVRSTSVVDVWGHFHDAAAKIDCCFGSRQNTSGVVVSATRLQCAFPDGDHHDDPMPFSVVWSTFHVLPAPDKLTITFPKPFTTSKLFPDRGGVQGGTLVRVYGTFPHTSLSLTCIFGLRHSPASYESATRTILCNAPPHTSSESVRLSVVADDSPIPSTLTYHYVNVPQVARLTLHWTAMGLQLRTTVRPPLPNNSTVWLRTKGGTAYLASVVNSTVVDCTLANVSNSDRLEFEISINRVDFVTVPTHLYVQPDPMQVFQLHPAFAVVNTSQQVAVVGRGFATCSQSDGTYCSCAFGNATSRSLYISPTIVLCDAPALNVGTRVPFRLIANGSAVPMSPSMADLNYSVLFSQVVSISPLSGLTRGGMVIDVRGHDLDPRLGCWFGGKVFIPATVRNASWLQCTVPAHRNASTVSLTIVVTQDRRPLVPDVNFTYVDSPVVTHVFPQVLCGLGARSVYLTVQKAAAVLSNWSCLFETPSANWTAPGVPFVENSTIACAVPNVSASYVLVHLVLHGKEVVWTGWHIQLLSPNTLVSVAPTTLSRHASVPIVVEALFDLPSSGLECHFAAANAPAYSTPAMVMSTSKLACETRQSALAGKVTLSLRLSGYEYTSNALTLATYERPQGVDVVPASSRVDGNVTVRILGKNFLQTSDTACRFGTSAAVLVRYISANEVRCVVPPSVAPRSVDLFITFNGMHYEPLSIQFEYMSAWHIRTITPANGPIGGGTPVHIVLDSTSIRESVSCSFGDARVPARSIADNTIECITPPFERVASVILGIRTTRSDDVLTRSVQPFEFVLPIQIQNAAPSVGVENTKAIVHVFGFNFLPSIQCRVNRTTLLGGAVYISSFHARCIIPATMATGMVGVDVTNNGVEFVSVSNVRFHPPLVAVELSPSNGPVTGGTPLRLHGSNLHLALLCRFGQILVPVQRIRANEIQCTTPPLPAGVVEVALSSNKRDFTPAAKHFVVRTVPQVLFVSPRQGQVDSLVRVTGTSFETPAWCRFSSALVEAQVLSSTVLLCMVPPLALPVVKGEMQTKATVEVSLNEGVDVSSNQVVFEYVVPFQLRRVAPLVGSENGGTAVHLYGLGFQQAKRYVCKFDTSAVLAVFVASSELVCKSPVHVPGTVALTLVDEQGNLFPTPFVFRYMTATIVHTATPSIASSAGGDTIWLHGLHFYFSHAMACHFDTTVVPAVHYNETVVSCVAPSHAAATVKLMWSPNGVDVDSATAVLFTFENAPVITAVSKASGVGALGDVIQVTGRNFSPDMVCWIDGLETNATVVSSSVMNCTIPPLESRSTMGTIQIVRDTSMRSNVARIAYMLPARVRNVVPPFGGTRGTTSLRVLGQNFNRSLHLSCAFSDNTTVLYQTHATFVSPYELQCMSPSTSTPQALQVAIFQHDAAITEFTGSFRTVPIAQIYQVTPSEALHQGGKVIVVRGAHFMHSSALRCAFGGVFVPAAFINSTFLTCIAPEHVPGSVSFGVSNNNVDTDVAAGVQFTFLRPVFVHSISPTSGSVTGGTSIYVTGSGFGPTLTCWFDATAISAEVTGNSTAVCISPPAKKQYKSTSVSLGVSIDDLLPHVHITFTYTVNNRVERLVPSKAFTVGGTTLLIHMAQATPNVTCSFGTAPVIPATVVTPTQFSCVSPRALSGFVNLTIRSGTDSIDVVPFEFVPSPTVVDVASPGTSSLTGGRDIEILGFHLEFVAECVIGSASVPAFVMENSVHCMSPPQQGPGSYVIVLSSPFGRVDTKRSVLYVADIPTSAVAGENDMNRPELLQVFPTVVETSGGVVLRVLGTGFQNTRRLVCQFGYERIAASFVSPTLITCVAPRHVPGTVVVEVASDGVTFSLSGTQVQVVHDVVVTSLSPSHGSRGGGTLVTVYGNHFRPDSAHLVCRFGPVRVVAAFLSPTSIQCKTPPQEDTAANAVLVHASNNNASFSSHGAFFLYASTPRITSMWPGTVTQLGGTAITVRGFHFTPRDVFCVWNLTQQTMAVVVTSTLLRCIAPRNVPVGVLALQLTTNRLDVSMGVNITVKANVILTKLVPSMGPALRGKTLVHIIGSGFENHVELACRFGTASVAAMFVNSTLIQCESPPHTVGTVPLQVTWNGLDEAVASLAFRFVADMEVRVIQPLQSLVTGQRPVFVKGLNFMNTSALGCRFGDVMSPATFVSSTLLVCIVPSRVGDVVDPVGLVSFEVTSNGVDYTASGVQFEYVRECPASRYCHGHDIALVPNGTAPSADSRNFSLCPPTTFQPRAGQQSCVPCPVGFYCPDFGMSKPVLCLAGFVCDRHGLRSPETMCPEGHYCLPGTKTTNVVDFHNRMDYGVDFETGIATFNVSSRPWNFIARVRPATGSRRLEHPPDILDPNCLTRQCVSNTSVLLPEKPFVCPLGTYCRSGAATPVTQLKNFSSPQPCFAGFFCPRGSATPEGKGPCPTGYYCPSTTDAIACPPGTYCPGVGNVKSTDCNPGSYQPASTRSTCELCPVGYICPGYKRTAPALCPAGFVCSSWGLSVPVVTCPSGFYCNEGTWTVDPSELTQLRPIPCSRGTFCLGGVKQNLIMDWLPAAPDGATAKQTCTEGTFCPLGTVASTLCYPGHYCPPGTEFPLQVPLGTFSQQEGSIAPTLCFPGTFSTFKASIECRVCPAGYSCAGYGVYIPEICPAGYYRSVADSVTCRLCPEGTWSPDTGLADISYCQPCPAGRICGFQGLNNLTQSIPCPSGYVCGEATTRERQYFHMCPGGYICGTETTHPKQFDRMCASGNVCYRGTKDTESTRFNCPQGSFCPAGTSDPGVKETQCPYGTSSLPVSNELDDCSILPVAICDKTPTDTSYYPVFTYTFQGTTYQYNSQTNIGRTPEIQVLKKILPVNLSASAAPWVNDTLDVIRSCPSIVLNDGGTLLTIVGRNFLPSNRLTCEFQLSDGKLVFMSVPATYVNSTRVTCRAPPFTFDGGSHEAEVVIYVTNFGVHRSTTGATILYTSAPIQLMMDCGYNADEEGPRPKGLGWFALRAFSQAFVSFDLRAIPADMVYDEHYKIALYVTPSVCHDEQCDGRGTLKPAGDDTETSPCRQPIVLPSWITSPDFEQRSVVNLTVMALEDMLIKPEIHLMYGLFLAAEDFFTNTTQVDITSPVRANVTQGIVADSRPLSSIVSFEERLVPREYTFVAIYRHEYSLVTPVPLNLPPRFDQFERGRVLIKANVSVDSNQPNLRDTPVPLPLNYWKLPYDTFDTTVKKIDKYRETFHGLNGARDKYSMDQVVLPYLPFFSHCFTYDSYIPIYDFLENQVECNLPGLEEFDRNWWRRKFPPMPNQDDIRIVEPTDVLEEPVADYCYRQVQCHYEEDLTTVDINPRWYEAKDLTHLFDILNEPITFAQYLQGGDLYNTLLAAANSDIFVPVLVDRTAAERYEGGCLLQCYPRSVTLELHYYQVSPQLKRLVSAKLILDEFDNNPAVTDYTLKLEFAPLNYIELVNAFAFDLNVFVVLFSCIGMLCTAIASVFWLITRLTTRIRDPPKLRYLSYLALIAPPPTIGIVLASVPCSVVVGAFYLLLNGDVFGEYKANNYPWSPWGADFWMIDNLKRHYMASQVDPTMVETIRHGRVGLCFFMMGIFLLCEGIMIFIPRTISISERAAEDKDDDDSLWKPTPWRRANVILTCAMVSVVMVLVIEFSFWSEFGANIFYTQISFEVIVPTLVMVVDACVSDVLLYAPIVCIVNVVFATVLIAAPDFLGFVIASFTAFGLVLVRRVYKKPTFFAVVHALNEMVAGSKAMGKQAVAVTRFYLGQKPKQPPVGGDGKNLGNEELLPSVKPDDEGATVEPIIECCMEYTMATLAVFFQPIVIALLMVFRAETGLSTNWSIRNQDMEYYFFYFTLLIPFQLLADVFILHVIELFRGWKLYDYFVYCRYRFIQREHRWKGMEHNLDECIEQSVRHLDQMCFSSQYFFMCAVQVWGMLSLILAIEIMVRNQYNMFGDPAAIYLIPFMLSVCVFTRNTCMYVARKFALYKLRHENTAWHNAPDDDDSGVPDWEELERIKGASHEAFLMNQRLTSETFRFKFLNYNRPWIVAQLPNILTPRTLRRARPYLITQFSKILSSLNTNVSDDDDDDDGKPRFGPVSLNAPSRDLIRLWLAKARRRLRLRLAVQPLINAARKVECESCLSRRQLQVEMVIPIEVMGDKFERSYPSDEFDVAEWKKYFAQHQKFKTLCLSCLAKQKLEMRMPALGANADNADDDMAAATLGFGQVHLNAASRALMLKWYRLGQDRVFGKTGKRRAVANVSDDEDDIATRGAAWANRPVRLNAASTAIALKWMVSARLNLKAKVQGKKVTPLEASVKPKRKKPPTKESMKAQRTKRK</sequence>
<feature type="domain" description="IPT/TIG" evidence="4">
    <location>
        <begin position="4380"/>
        <end position="4463"/>
    </location>
</feature>
<feature type="domain" description="IPT/TIG" evidence="4">
    <location>
        <begin position="1043"/>
        <end position="1125"/>
    </location>
</feature>
<keyword evidence="1" id="KW-0732">Signal</keyword>
<feature type="domain" description="IPT/TIG" evidence="4">
    <location>
        <begin position="2708"/>
        <end position="2792"/>
    </location>
</feature>
<feature type="domain" description="IPT/TIG" evidence="4">
    <location>
        <begin position="2177"/>
        <end position="2264"/>
    </location>
</feature>
<feature type="transmembrane region" description="Helical" evidence="3">
    <location>
        <begin position="7066"/>
        <end position="7088"/>
    </location>
</feature>
<dbReference type="OrthoDB" id="439917at2759"/>
<feature type="domain" description="IPT/TIG" evidence="4">
    <location>
        <begin position="1388"/>
        <end position="1469"/>
    </location>
</feature>
<dbReference type="VEuPathDB" id="FungiDB:H310_07159"/>
<feature type="transmembrane region" description="Helical" evidence="3">
    <location>
        <begin position="6991"/>
        <end position="7013"/>
    </location>
</feature>
<feature type="transmembrane region" description="Helical" evidence="3">
    <location>
        <begin position="6725"/>
        <end position="6746"/>
    </location>
</feature>
<organism evidence="5">
    <name type="scientific">Aphanomyces invadans</name>
    <dbReference type="NCBI Taxonomy" id="157072"/>
    <lineage>
        <taxon>Eukaryota</taxon>
        <taxon>Sar</taxon>
        <taxon>Stramenopiles</taxon>
        <taxon>Oomycota</taxon>
        <taxon>Saprolegniomycetes</taxon>
        <taxon>Saprolegniales</taxon>
        <taxon>Verrucalvaceae</taxon>
        <taxon>Aphanomyces</taxon>
    </lineage>
</organism>
<dbReference type="EMBL" id="KI913964">
    <property type="protein sequence ID" value="ETW00579.1"/>
    <property type="molecule type" value="Genomic_DNA"/>
</dbReference>
<dbReference type="eggNOG" id="ENOG502QUKY">
    <property type="taxonomic scope" value="Eukaryota"/>
</dbReference>
<evidence type="ECO:0000256" key="2">
    <source>
        <dbReference type="SAM" id="MobiDB-lite"/>
    </source>
</evidence>
<dbReference type="STRING" id="157072.A0A024U2V1"/>
<dbReference type="Gene3D" id="2.10.50.10">
    <property type="entry name" value="Tumor Necrosis Factor Receptor, subunit A, domain 2"/>
    <property type="match status" value="3"/>
</dbReference>
<feature type="domain" description="IPT/TIG" evidence="4">
    <location>
        <begin position="1298"/>
        <end position="1384"/>
    </location>
</feature>
<feature type="domain" description="IPT/TIG" evidence="4">
    <location>
        <begin position="1654"/>
        <end position="1738"/>
    </location>
</feature>
<dbReference type="SUPFAM" id="SSF81296">
    <property type="entry name" value="E set domains"/>
    <property type="match status" value="35"/>
</dbReference>
<feature type="transmembrane region" description="Helical" evidence="3">
    <location>
        <begin position="7100"/>
        <end position="7122"/>
    </location>
</feature>
<feature type="domain" description="IPT/TIG" evidence="4">
    <location>
        <begin position="71"/>
        <end position="152"/>
    </location>
</feature>
<feature type="domain" description="IPT/TIG" evidence="4">
    <location>
        <begin position="4465"/>
        <end position="4555"/>
    </location>
</feature>
<feature type="domain" description="IPT/TIG" evidence="4">
    <location>
        <begin position="5174"/>
        <end position="5259"/>
    </location>
</feature>
<name>A0A024U2V1_9STRA</name>
<protein>
    <recommendedName>
        <fullName evidence="4">IPT/TIG domain-containing protein</fullName>
    </recommendedName>
</protein>
<keyword evidence="3" id="KW-1133">Transmembrane helix</keyword>
<feature type="domain" description="IPT/TIG" evidence="4">
    <location>
        <begin position="3220"/>
        <end position="3311"/>
    </location>
</feature>
<dbReference type="PANTHER" id="PTHR46769:SF2">
    <property type="entry name" value="FIBROCYSTIN-L ISOFORM 2 PRECURSOR-RELATED"/>
    <property type="match status" value="1"/>
</dbReference>
<feature type="transmembrane region" description="Helical" evidence="3">
    <location>
        <begin position="6777"/>
        <end position="6798"/>
    </location>
</feature>
<feature type="domain" description="IPT/TIG" evidence="4">
    <location>
        <begin position="5261"/>
        <end position="5351"/>
    </location>
</feature>
<feature type="domain" description="IPT/TIG" evidence="4">
    <location>
        <begin position="4998"/>
        <end position="5085"/>
    </location>
</feature>
<gene>
    <name evidence="5" type="ORF">H310_07159</name>
</gene>
<feature type="transmembrane region" description="Helical" evidence="3">
    <location>
        <begin position="6829"/>
        <end position="6847"/>
    </location>
</feature>
<evidence type="ECO:0000313" key="5">
    <source>
        <dbReference type="EMBL" id="ETW00579.1"/>
    </source>
</evidence>
<feature type="domain" description="IPT/TIG" evidence="4">
    <location>
        <begin position="428"/>
        <end position="514"/>
    </location>
</feature>
<feature type="domain" description="IPT/TIG" evidence="4">
    <location>
        <begin position="4557"/>
        <end position="4642"/>
    </location>
</feature>
<feature type="domain" description="IPT/TIG" evidence="4">
    <location>
        <begin position="2970"/>
        <end position="3052"/>
    </location>
</feature>
<feature type="domain" description="IPT/TIG" evidence="4">
    <location>
        <begin position="3769"/>
        <end position="3855"/>
    </location>
</feature>
<feature type="domain" description="IPT/TIG" evidence="4">
    <location>
        <begin position="681"/>
        <end position="761"/>
    </location>
</feature>
<dbReference type="Gene3D" id="2.60.40.10">
    <property type="entry name" value="Immunoglobulins"/>
    <property type="match status" value="40"/>
</dbReference>
<feature type="transmembrane region" description="Helical" evidence="3">
    <location>
        <begin position="6606"/>
        <end position="6628"/>
    </location>
</feature>
<dbReference type="CDD" id="cd00102">
    <property type="entry name" value="IPT"/>
    <property type="match status" value="12"/>
</dbReference>
<feature type="region of interest" description="Disordered" evidence="2">
    <location>
        <begin position="7445"/>
        <end position="7478"/>
    </location>
</feature>
<feature type="domain" description="IPT/TIG" evidence="4">
    <location>
        <begin position="960"/>
        <end position="1041"/>
    </location>
</feature>
<feature type="domain" description="IPT/TIG" evidence="4">
    <location>
        <begin position="4912"/>
        <end position="4991"/>
    </location>
</feature>
<feature type="domain" description="IPT/TIG" evidence="4">
    <location>
        <begin position="4731"/>
        <end position="4812"/>
    </location>
</feature>
<dbReference type="InterPro" id="IPR052387">
    <property type="entry name" value="Fibrocystin"/>
</dbReference>
<dbReference type="Pfam" id="PF01833">
    <property type="entry name" value="TIG"/>
    <property type="match status" value="25"/>
</dbReference>
<evidence type="ECO:0000259" key="4">
    <source>
        <dbReference type="SMART" id="SM00429"/>
    </source>
</evidence>
<feature type="domain" description="IPT/TIG" evidence="4">
    <location>
        <begin position="6013"/>
        <end position="6110"/>
    </location>
</feature>
<feature type="transmembrane region" description="Helical" evidence="3">
    <location>
        <begin position="6853"/>
        <end position="6869"/>
    </location>
</feature>
<dbReference type="GeneID" id="20084209"/>
<reference evidence="5" key="1">
    <citation type="submission" date="2013-12" db="EMBL/GenBank/DDBJ databases">
        <title>The Genome Sequence of Aphanomyces invadans NJM9701.</title>
        <authorList>
            <consortium name="The Broad Institute Genomics Platform"/>
            <person name="Russ C."/>
            <person name="Tyler B."/>
            <person name="van West P."/>
            <person name="Dieguez-Uribeondo J."/>
            <person name="Young S.K."/>
            <person name="Zeng Q."/>
            <person name="Gargeya S."/>
            <person name="Fitzgerald M."/>
            <person name="Abouelleil A."/>
            <person name="Alvarado L."/>
            <person name="Chapman S.B."/>
            <person name="Gainer-Dewar J."/>
            <person name="Goldberg J."/>
            <person name="Griggs A."/>
            <person name="Gujja S."/>
            <person name="Hansen M."/>
            <person name="Howarth C."/>
            <person name="Imamovic A."/>
            <person name="Ireland A."/>
            <person name="Larimer J."/>
            <person name="McCowan C."/>
            <person name="Murphy C."/>
            <person name="Pearson M."/>
            <person name="Poon T.W."/>
            <person name="Priest M."/>
            <person name="Roberts A."/>
            <person name="Saif S."/>
            <person name="Shea T."/>
            <person name="Sykes S."/>
            <person name="Wortman J."/>
            <person name="Nusbaum C."/>
            <person name="Birren B."/>
        </authorList>
    </citation>
    <scope>NUCLEOTIDE SEQUENCE [LARGE SCALE GENOMIC DNA]</scope>
    <source>
        <strain evidence="5">NJM9701</strain>
    </source>
</reference>
<feature type="transmembrane region" description="Helical" evidence="3">
    <location>
        <begin position="6804"/>
        <end position="6822"/>
    </location>
</feature>
<dbReference type="SMART" id="SM00429">
    <property type="entry name" value="IPT"/>
    <property type="match status" value="31"/>
</dbReference>
<keyword evidence="3" id="KW-0812">Transmembrane</keyword>
<dbReference type="InterPro" id="IPR014756">
    <property type="entry name" value="Ig_E-set"/>
</dbReference>